<accession>A0A507FI87</accession>
<dbReference type="InterPro" id="IPR002035">
    <property type="entry name" value="VWF_A"/>
</dbReference>
<evidence type="ECO:0000256" key="1">
    <source>
        <dbReference type="SAM" id="MobiDB-lite"/>
    </source>
</evidence>
<dbReference type="Proteomes" id="UP000320333">
    <property type="component" value="Unassembled WGS sequence"/>
</dbReference>
<dbReference type="InterPro" id="IPR032838">
    <property type="entry name" value="Vwaint_dom"/>
</dbReference>
<feature type="domain" description="VWFA" evidence="2">
    <location>
        <begin position="99"/>
        <end position="312"/>
    </location>
</feature>
<dbReference type="PANTHER" id="PTHR10579:SF43">
    <property type="entry name" value="ZINC FINGER (C3HC4-TYPE RING FINGER) FAMILY PROTEIN"/>
    <property type="match status" value="1"/>
</dbReference>
<feature type="region of interest" description="Disordered" evidence="1">
    <location>
        <begin position="1"/>
        <end position="30"/>
    </location>
</feature>
<name>A0A507FI87_9FUNG</name>
<evidence type="ECO:0000313" key="4">
    <source>
        <dbReference type="Proteomes" id="UP000320333"/>
    </source>
</evidence>
<dbReference type="AlphaFoldDB" id="A0A507FI87"/>
<dbReference type="InterPro" id="IPR051266">
    <property type="entry name" value="CLCR"/>
</dbReference>
<proteinExistence type="predicted"/>
<organism evidence="3 4">
    <name type="scientific">Chytriomyces confervae</name>
    <dbReference type="NCBI Taxonomy" id="246404"/>
    <lineage>
        <taxon>Eukaryota</taxon>
        <taxon>Fungi</taxon>
        <taxon>Fungi incertae sedis</taxon>
        <taxon>Chytridiomycota</taxon>
        <taxon>Chytridiomycota incertae sedis</taxon>
        <taxon>Chytridiomycetes</taxon>
        <taxon>Chytridiales</taxon>
        <taxon>Chytriomycetaceae</taxon>
        <taxon>Chytriomyces</taxon>
    </lineage>
</organism>
<dbReference type="PANTHER" id="PTHR10579">
    <property type="entry name" value="CALCIUM-ACTIVATED CHLORIDE CHANNEL REGULATOR"/>
    <property type="match status" value="1"/>
</dbReference>
<dbReference type="Pfam" id="PF13519">
    <property type="entry name" value="VWA_2"/>
    <property type="match status" value="1"/>
</dbReference>
<dbReference type="STRING" id="246404.A0A507FI87"/>
<dbReference type="OrthoDB" id="299997at2759"/>
<dbReference type="Gene3D" id="3.40.50.410">
    <property type="entry name" value="von Willebrand factor, type A domain"/>
    <property type="match status" value="1"/>
</dbReference>
<dbReference type="SUPFAM" id="SSF53300">
    <property type="entry name" value="vWA-like"/>
    <property type="match status" value="1"/>
</dbReference>
<feature type="compositionally biased region" description="Polar residues" evidence="1">
    <location>
        <begin position="1"/>
        <end position="25"/>
    </location>
</feature>
<evidence type="ECO:0000259" key="2">
    <source>
        <dbReference type="PROSITE" id="PS50234"/>
    </source>
</evidence>
<dbReference type="Pfam" id="PF14623">
    <property type="entry name" value="Vint"/>
    <property type="match status" value="1"/>
</dbReference>
<dbReference type="EMBL" id="QEAP01000084">
    <property type="protein sequence ID" value="TPX75355.1"/>
    <property type="molecule type" value="Genomic_DNA"/>
</dbReference>
<gene>
    <name evidence="3" type="ORF">CcCBS67573_g03380</name>
</gene>
<dbReference type="SMART" id="SM00327">
    <property type="entry name" value="VWA"/>
    <property type="match status" value="1"/>
</dbReference>
<dbReference type="InterPro" id="IPR036844">
    <property type="entry name" value="Hint_dom_sf"/>
</dbReference>
<comment type="caution">
    <text evidence="3">The sequence shown here is derived from an EMBL/GenBank/DDBJ whole genome shotgun (WGS) entry which is preliminary data.</text>
</comment>
<reference evidence="3 4" key="1">
    <citation type="journal article" date="2019" name="Sci. Rep.">
        <title>Comparative genomics of chytrid fungi reveal insights into the obligate biotrophic and pathogenic lifestyle of Synchytrium endobioticum.</title>
        <authorList>
            <person name="van de Vossenberg B.T.L.H."/>
            <person name="Warris S."/>
            <person name="Nguyen H.D.T."/>
            <person name="van Gent-Pelzer M.P.E."/>
            <person name="Joly D.L."/>
            <person name="van de Geest H.C."/>
            <person name="Bonants P.J.M."/>
            <person name="Smith D.S."/>
            <person name="Levesque C.A."/>
            <person name="van der Lee T.A.J."/>
        </authorList>
    </citation>
    <scope>NUCLEOTIDE SEQUENCE [LARGE SCALE GENOMIC DNA]</scope>
    <source>
        <strain evidence="3 4">CBS 675.73</strain>
    </source>
</reference>
<keyword evidence="4" id="KW-1185">Reference proteome</keyword>
<dbReference type="PROSITE" id="PS50234">
    <property type="entry name" value="VWFA"/>
    <property type="match status" value="1"/>
</dbReference>
<dbReference type="InterPro" id="IPR039510">
    <property type="entry name" value="Vint_dom"/>
</dbReference>
<dbReference type="SUPFAM" id="SSF51294">
    <property type="entry name" value="Hedgehog/intein (Hint) domain"/>
    <property type="match status" value="1"/>
</dbReference>
<sequence>MTQKYVEQQQEAANATAGSSSMSSTEPPPQYTEITEAVVPAGVAISHAKIDGRETVLVSVKPPQVRAVSRAPVRIVAIVDLRFVIPAASLKLFLQFKTFLQHLNDNSGSMDDTVSVPSAAGTRESDGLTLLDIVKHAVKTIIASLTDGDHLAIVSFSDDAVIELPMTRIQSGEDESGRKKAMDVVSGLETTGSTNIWAGLDMALDVVAKSSGVGGSPAAVTACLLFTDGQPNIRPPSGELTMLQKRKQKKFGGELPCIINTFGFGYNLDSDLLSRLAECGSGSFAFIPDAGFVGTVFVDAACTILASRLQRVTVKMTALNGAQLVLQKDNTELFGGHKIIVPSTGDATRFGRSTDASALSTNSVTVAIGSVQSVQSKDFILTLRNMPSSSGAEYLKVEVAYLPVGVGSGDGSVVELGAETMKSRGGGDESVDRVAANWVRLNVCQKVMEAYDCAMLQDFDKAAEIVKNLISEMKKVFAKLGPGEERNRMKELAVDVEGQVVEALTKPYFQKWGKHYLLSLISAHRLQQCNNFKDPGVQVYTSPLFDDLRDDINEIFLKLPAPKPSSRRGFMFGSLPTQNGHGATSAPVDMTRYNDPNGVCFAGSCTVTLADGTTQVTVDSLKKGDAIMTGGNATGRVHCLVRTRLVGDKKTTTRLVRLQESGLIITAYHPIRLSSSSGATTWMFPCNAPNVAEFDNSNGSVTDIYSIVLEEERVAGDTTARSHSIFVNGVECAALGHSMGDLVKGEEAAVLGHAYFGCRERVLRDLQSASGYEDGVVECRGVMRVSGGASGDVVCNMVLA</sequence>
<evidence type="ECO:0000313" key="3">
    <source>
        <dbReference type="EMBL" id="TPX75355.1"/>
    </source>
</evidence>
<protein>
    <recommendedName>
        <fullName evidence="2">VWFA domain-containing protein</fullName>
    </recommendedName>
</protein>
<dbReference type="InterPro" id="IPR036465">
    <property type="entry name" value="vWFA_dom_sf"/>
</dbReference>
<dbReference type="Pfam" id="PF14624">
    <property type="entry name" value="Vwaint"/>
    <property type="match status" value="1"/>
</dbReference>